<evidence type="ECO:0000256" key="2">
    <source>
        <dbReference type="PIRSR" id="PIRSR005211-1"/>
    </source>
</evidence>
<gene>
    <name evidence="4" type="ORF">J2W31_003713</name>
</gene>
<dbReference type="Pfam" id="PF00561">
    <property type="entry name" value="Abhydrolase_1"/>
    <property type="match status" value="1"/>
</dbReference>
<feature type="active site" description="Charge relay system" evidence="2">
    <location>
        <position position="314"/>
    </location>
</feature>
<organism evidence="4 5">
    <name type="scientific">Variovorax boronicumulans</name>
    <dbReference type="NCBI Taxonomy" id="436515"/>
    <lineage>
        <taxon>Bacteria</taxon>
        <taxon>Pseudomonadati</taxon>
        <taxon>Pseudomonadota</taxon>
        <taxon>Betaproteobacteria</taxon>
        <taxon>Burkholderiales</taxon>
        <taxon>Comamonadaceae</taxon>
        <taxon>Variovorax</taxon>
    </lineage>
</organism>
<accession>A0AAW8D300</accession>
<dbReference type="Proteomes" id="UP001242045">
    <property type="component" value="Unassembled WGS sequence"/>
</dbReference>
<comment type="caution">
    <text evidence="4">The sequence shown here is derived from an EMBL/GenBank/DDBJ whole genome shotgun (WGS) entry which is preliminary data.</text>
</comment>
<dbReference type="Gene3D" id="3.40.50.1820">
    <property type="entry name" value="alpha/beta hydrolase"/>
    <property type="match status" value="1"/>
</dbReference>
<keyword evidence="4" id="KW-0378">Hydrolase</keyword>
<dbReference type="PANTHER" id="PTHR10794">
    <property type="entry name" value="ABHYDROLASE DOMAIN-CONTAINING PROTEIN"/>
    <property type="match status" value="1"/>
</dbReference>
<reference evidence="4" key="1">
    <citation type="submission" date="2023-07" db="EMBL/GenBank/DDBJ databases">
        <title>Sorghum-associated microbial communities from plants grown in Nebraska, USA.</title>
        <authorList>
            <person name="Schachtman D."/>
        </authorList>
    </citation>
    <scope>NUCLEOTIDE SEQUENCE</scope>
    <source>
        <strain evidence="4">DS3754</strain>
    </source>
</reference>
<comment type="similarity">
    <text evidence="1">Belongs to the AB hydrolase superfamily. AB hydrolase 4 family.</text>
</comment>
<feature type="domain" description="AB hydrolase-1" evidence="3">
    <location>
        <begin position="75"/>
        <end position="318"/>
    </location>
</feature>
<feature type="active site" description="Charge relay system" evidence="2">
    <location>
        <position position="286"/>
    </location>
</feature>
<dbReference type="InterPro" id="IPR050960">
    <property type="entry name" value="AB_hydrolase_4_sf"/>
</dbReference>
<dbReference type="InterPro" id="IPR000073">
    <property type="entry name" value="AB_hydrolase_1"/>
</dbReference>
<dbReference type="EMBL" id="JAUSRD010000009">
    <property type="protein sequence ID" value="MDP9894589.1"/>
    <property type="molecule type" value="Genomic_DNA"/>
</dbReference>
<feature type="active site" description="Charge relay system" evidence="2">
    <location>
        <position position="158"/>
    </location>
</feature>
<sequence>MSSADTFSSSTLRSSMDYVAPRWLPGGNLQTIWAALYARRFDGTAPVYRRERWNAPDGDFIDVDFIDAPLPGPRPLLVLFHGLEGSSRSHYAEAFAAFAADHGMAFAVPHFRGCSGELNLAPRAYHSGDYEEIGWILKRMRDQHGLRGGGPVLAAGVSLGGNALLRWACEAGDTARESVSAVASVCAPLDLAAGGEAIGRGFNKLVYTRMFLATMKPKAMAKLAQFPGLFDRDRLLAARDLYTFDDVFTAPLHGFRNTDDYWARGSSKPHLGQIRVPTLVVNALNDPFIPARSLPGPGEVGRHVTLWQPAHGGHVGFPLGLPPAHVRGMPERVGNWLQVHGGVLADASTP</sequence>
<dbReference type="InterPro" id="IPR012020">
    <property type="entry name" value="ABHD4"/>
</dbReference>
<dbReference type="PIRSF" id="PIRSF005211">
    <property type="entry name" value="Ab_hydro_YheT"/>
    <property type="match status" value="1"/>
</dbReference>
<dbReference type="GO" id="GO:0034338">
    <property type="term" value="F:short-chain carboxylesterase activity"/>
    <property type="evidence" value="ECO:0007669"/>
    <property type="project" value="TreeGrafter"/>
</dbReference>
<dbReference type="InterPro" id="IPR029058">
    <property type="entry name" value="AB_hydrolase_fold"/>
</dbReference>
<protein>
    <submittedName>
        <fullName evidence="4">Alpha/beta-fold hydrolase</fullName>
    </submittedName>
</protein>
<dbReference type="PANTHER" id="PTHR10794:SF94">
    <property type="entry name" value="ESTERASE YHET-RELATED"/>
    <property type="match status" value="1"/>
</dbReference>
<dbReference type="GO" id="GO:0047372">
    <property type="term" value="F:monoacylglycerol lipase activity"/>
    <property type="evidence" value="ECO:0007669"/>
    <property type="project" value="TreeGrafter"/>
</dbReference>
<evidence type="ECO:0000313" key="5">
    <source>
        <dbReference type="Proteomes" id="UP001242045"/>
    </source>
</evidence>
<evidence type="ECO:0000313" key="4">
    <source>
        <dbReference type="EMBL" id="MDP9894589.1"/>
    </source>
</evidence>
<dbReference type="AlphaFoldDB" id="A0AAW8D300"/>
<dbReference type="SUPFAM" id="SSF53474">
    <property type="entry name" value="alpha/beta-Hydrolases"/>
    <property type="match status" value="1"/>
</dbReference>
<proteinExistence type="inferred from homology"/>
<evidence type="ECO:0000259" key="3">
    <source>
        <dbReference type="Pfam" id="PF00561"/>
    </source>
</evidence>
<evidence type="ECO:0000256" key="1">
    <source>
        <dbReference type="ARBA" id="ARBA00010884"/>
    </source>
</evidence>
<name>A0AAW8D300_9BURK</name>